<evidence type="ECO:0000256" key="4">
    <source>
        <dbReference type="ARBA" id="ARBA00023136"/>
    </source>
</evidence>
<dbReference type="Proteomes" id="UP000533207">
    <property type="component" value="Unassembled WGS sequence"/>
</dbReference>
<dbReference type="Pfam" id="PF00149">
    <property type="entry name" value="Metallophos"/>
    <property type="match status" value="1"/>
</dbReference>
<protein>
    <submittedName>
        <fullName evidence="7">UDP-2,3-diacylglucosamine pyrophosphatase LpxH</fullName>
    </submittedName>
</protein>
<dbReference type="GO" id="GO:0046872">
    <property type="term" value="F:metal ion binding"/>
    <property type="evidence" value="ECO:0007669"/>
    <property type="project" value="UniProtKB-KW"/>
</dbReference>
<keyword evidence="2" id="KW-0997">Cell inner membrane</keyword>
<keyword evidence="4" id="KW-0472">Membrane</keyword>
<dbReference type="PANTHER" id="PTHR34990">
    <property type="entry name" value="UDP-2,3-DIACYLGLUCOSAMINE HYDROLASE-RELATED"/>
    <property type="match status" value="1"/>
</dbReference>
<dbReference type="SUPFAM" id="SSF56300">
    <property type="entry name" value="Metallo-dependent phosphatases"/>
    <property type="match status" value="1"/>
</dbReference>
<evidence type="ECO:0000256" key="5">
    <source>
        <dbReference type="ARBA" id="ARBA00023211"/>
    </source>
</evidence>
<organism evidence="7 8">
    <name type="scientific">Methanococcus maripaludis</name>
    <name type="common">Methanococcus deltae</name>
    <dbReference type="NCBI Taxonomy" id="39152"/>
    <lineage>
        <taxon>Archaea</taxon>
        <taxon>Methanobacteriati</taxon>
        <taxon>Methanobacteriota</taxon>
        <taxon>Methanomada group</taxon>
        <taxon>Methanococci</taxon>
        <taxon>Methanococcales</taxon>
        <taxon>Methanococcaceae</taxon>
        <taxon>Methanococcus</taxon>
    </lineage>
</organism>
<evidence type="ECO:0000256" key="2">
    <source>
        <dbReference type="ARBA" id="ARBA00022519"/>
    </source>
</evidence>
<comment type="caution">
    <text evidence="7">The sequence shown here is derived from an EMBL/GenBank/DDBJ whole genome shotgun (WGS) entry which is preliminary data.</text>
</comment>
<dbReference type="GO" id="GO:0009245">
    <property type="term" value="P:lipid A biosynthetic process"/>
    <property type="evidence" value="ECO:0007669"/>
    <property type="project" value="TreeGrafter"/>
</dbReference>
<dbReference type="GO" id="GO:0016020">
    <property type="term" value="C:membrane"/>
    <property type="evidence" value="ECO:0007669"/>
    <property type="project" value="GOC"/>
</dbReference>
<name>A0A7J9PGJ6_METMI</name>
<evidence type="ECO:0000259" key="6">
    <source>
        <dbReference type="Pfam" id="PF00149"/>
    </source>
</evidence>
<sequence>MTMINKVFVVSDLHFGGYNSVKNPFPLISFFNDDNRFNDSIIVIAGDLLDSWTQTCNRKPPSYEDMIKNSMVWNQIINRAKKTPTWFINGNHDMDLDLTELGVEDIIQVDPKDLCLDIIQNRLYIDHGNCVDLFNVKPKPRPCDDPILQYPLGYYKTRLNHTKKTIPMQKDHFVNVAKYNVIQMIYDLKSKNEKITNDFLSEISQMLIEGFKNDIKIQFNVDDINKVKCKMNDDTELGYGDILESFGDFVNRFYIDNLLPSLSKDQQSDKFIYDNFANSIDVVQTGGLFWYSQSIFDLYGADKIIFGHTHMNQLNVGQNFVYANSGCWCVNPVGPNVTNIEINLDENKVLSRNETISFNI</sequence>
<evidence type="ECO:0000256" key="1">
    <source>
        <dbReference type="ARBA" id="ARBA00022475"/>
    </source>
</evidence>
<dbReference type="GO" id="GO:0008758">
    <property type="term" value="F:UDP-2,3-diacylglucosamine hydrolase activity"/>
    <property type="evidence" value="ECO:0007669"/>
    <property type="project" value="TreeGrafter"/>
</dbReference>
<dbReference type="Gene3D" id="3.60.21.10">
    <property type="match status" value="1"/>
</dbReference>
<reference evidence="7 8" key="1">
    <citation type="submission" date="2020-07" db="EMBL/GenBank/DDBJ databases">
        <title>Genomic Encyclopedia of Type Strains, Phase IV (KMG-V): Genome sequencing to study the core and pangenomes of soil and plant-associated prokaryotes.</title>
        <authorList>
            <person name="Whitman W."/>
        </authorList>
    </citation>
    <scope>NUCLEOTIDE SEQUENCE [LARGE SCALE GENOMIC DNA]</scope>
    <source>
        <strain evidence="7 8">C8</strain>
    </source>
</reference>
<proteinExistence type="predicted"/>
<evidence type="ECO:0000313" key="8">
    <source>
        <dbReference type="Proteomes" id="UP000533207"/>
    </source>
</evidence>
<dbReference type="EMBL" id="JACDUL010000002">
    <property type="protein sequence ID" value="MBA2861800.1"/>
    <property type="molecule type" value="Genomic_DNA"/>
</dbReference>
<dbReference type="InterPro" id="IPR004843">
    <property type="entry name" value="Calcineurin-like_PHP"/>
</dbReference>
<dbReference type="RefSeq" id="WP_048060391.1">
    <property type="nucleotide sequence ID" value="NZ_JACDUL010000002.1"/>
</dbReference>
<accession>A0A7J9PGJ6</accession>
<evidence type="ECO:0000313" key="7">
    <source>
        <dbReference type="EMBL" id="MBA2861800.1"/>
    </source>
</evidence>
<keyword evidence="1" id="KW-1003">Cell membrane</keyword>
<keyword evidence="3" id="KW-0479">Metal-binding</keyword>
<dbReference type="AlphaFoldDB" id="A0A7J9PGJ6"/>
<feature type="domain" description="Calcineurin-like phosphoesterase" evidence="6">
    <location>
        <begin position="6"/>
        <end position="149"/>
    </location>
</feature>
<dbReference type="InterPro" id="IPR043461">
    <property type="entry name" value="LpxH-like"/>
</dbReference>
<gene>
    <name evidence="7" type="ORF">HNP90_000679</name>
</gene>
<keyword evidence="5" id="KW-0464">Manganese</keyword>
<evidence type="ECO:0000256" key="3">
    <source>
        <dbReference type="ARBA" id="ARBA00022723"/>
    </source>
</evidence>
<dbReference type="InterPro" id="IPR029052">
    <property type="entry name" value="Metallo-depent_PP-like"/>
</dbReference>